<gene>
    <name evidence="6" type="ORF">AB1Y20_017576</name>
</gene>
<dbReference type="FunFam" id="3.30.70.330:FF:000040">
    <property type="entry name" value="Heterogeneous nuclear ribonucleoprotein A2/B1"/>
    <property type="match status" value="1"/>
</dbReference>
<dbReference type="PROSITE" id="PS50102">
    <property type="entry name" value="RRM"/>
    <property type="match status" value="2"/>
</dbReference>
<name>A0AB34JPF0_PRYPA</name>
<sequence length="435" mass="46803">MTDITSISEHVTDSMGALSVSEPNAITPAAVPLANDDGESSKQRTFVKFFIGEIGSTSTEESLRAYFEQFGTVDRVVVKHSHNDKQRSFAFVTIDGDTEKIMGSQHVIDGYTVATPEFARSNCNSSATGSSSSKQTNRGGRDSSGKSSLKGSRKIFVGGLSHQTQESALRAYFEQFGRLTDVVVMHEAGGRKPRGFGFVTFAESSSVQKVLQLRFHPVDGRGVEVKLAIPREFMHDVGEQKPLGGEIYSEFNVPYGEYLPEQSDYPLHGYMPSGPYGYMPQMPLPVPPMMGCGNSSFPSNPPYNSGQQQTGQPAQGIRVLYGTEHQPPHQPPSPNSGGRRGYGSNGQASHPPNHTNRAPTSSSAPASSHGVGSNTIPHHSAPAPMYHSSVQHHMMPPHMMMPPMMPYSNSGAPQPMGPPPPGGYMVPGPTAPRYG</sequence>
<dbReference type="GO" id="GO:0003729">
    <property type="term" value="F:mRNA binding"/>
    <property type="evidence" value="ECO:0007669"/>
    <property type="project" value="TreeGrafter"/>
</dbReference>
<keyword evidence="1" id="KW-0677">Repeat</keyword>
<evidence type="ECO:0000256" key="1">
    <source>
        <dbReference type="ARBA" id="ARBA00022737"/>
    </source>
</evidence>
<dbReference type="Pfam" id="PF00076">
    <property type="entry name" value="RRM_1"/>
    <property type="match status" value="2"/>
</dbReference>
<feature type="compositionally biased region" description="Low complexity" evidence="4">
    <location>
        <begin position="122"/>
        <end position="133"/>
    </location>
</feature>
<feature type="region of interest" description="Disordered" evidence="4">
    <location>
        <begin position="293"/>
        <end position="389"/>
    </location>
</feature>
<organism evidence="6 7">
    <name type="scientific">Prymnesium parvum</name>
    <name type="common">Toxic golden alga</name>
    <dbReference type="NCBI Taxonomy" id="97485"/>
    <lineage>
        <taxon>Eukaryota</taxon>
        <taxon>Haptista</taxon>
        <taxon>Haptophyta</taxon>
        <taxon>Prymnesiophyceae</taxon>
        <taxon>Prymnesiales</taxon>
        <taxon>Prymnesiaceae</taxon>
        <taxon>Prymnesium</taxon>
    </lineage>
</organism>
<feature type="region of interest" description="Disordered" evidence="4">
    <location>
        <begin position="412"/>
        <end position="435"/>
    </location>
</feature>
<feature type="domain" description="RRM" evidence="5">
    <location>
        <begin position="153"/>
        <end position="230"/>
    </location>
</feature>
<evidence type="ECO:0000313" key="6">
    <source>
        <dbReference type="EMBL" id="KAL1522592.1"/>
    </source>
</evidence>
<dbReference type="GO" id="GO:0006417">
    <property type="term" value="P:regulation of translation"/>
    <property type="evidence" value="ECO:0007669"/>
    <property type="project" value="TreeGrafter"/>
</dbReference>
<evidence type="ECO:0000256" key="2">
    <source>
        <dbReference type="ARBA" id="ARBA00022884"/>
    </source>
</evidence>
<dbReference type="PANTHER" id="PTHR48032">
    <property type="entry name" value="RNA-BINDING PROTEIN MUSASHI HOMOLOG RBP6"/>
    <property type="match status" value="1"/>
</dbReference>
<keyword evidence="7" id="KW-1185">Reference proteome</keyword>
<feature type="compositionally biased region" description="Polar residues" evidence="4">
    <location>
        <begin position="347"/>
        <end position="357"/>
    </location>
</feature>
<dbReference type="PANTHER" id="PTHR48032:SF12">
    <property type="entry name" value="RRM DOMAIN-CONTAINING PROTEIN"/>
    <property type="match status" value="1"/>
</dbReference>
<dbReference type="EMBL" id="JBGBPQ010000006">
    <property type="protein sequence ID" value="KAL1522592.1"/>
    <property type="molecule type" value="Genomic_DNA"/>
</dbReference>
<dbReference type="Gene3D" id="3.30.70.330">
    <property type="match status" value="2"/>
</dbReference>
<dbReference type="InterPro" id="IPR000504">
    <property type="entry name" value="RRM_dom"/>
</dbReference>
<dbReference type="SMART" id="SM00360">
    <property type="entry name" value="RRM"/>
    <property type="match status" value="2"/>
</dbReference>
<feature type="region of interest" description="Disordered" evidence="4">
    <location>
        <begin position="122"/>
        <end position="150"/>
    </location>
</feature>
<feature type="compositionally biased region" description="Low complexity" evidence="4">
    <location>
        <begin position="358"/>
        <end position="368"/>
    </location>
</feature>
<accession>A0AB34JPF0</accession>
<reference evidence="6 7" key="1">
    <citation type="journal article" date="2024" name="Science">
        <title>Giant polyketide synthase enzymes in the biosynthesis of giant marine polyether toxins.</title>
        <authorList>
            <person name="Fallon T.R."/>
            <person name="Shende V.V."/>
            <person name="Wierzbicki I.H."/>
            <person name="Pendleton A.L."/>
            <person name="Watervoot N.F."/>
            <person name="Auber R.P."/>
            <person name="Gonzalez D.J."/>
            <person name="Wisecaver J.H."/>
            <person name="Moore B.S."/>
        </authorList>
    </citation>
    <scope>NUCLEOTIDE SEQUENCE [LARGE SCALE GENOMIC DNA]</scope>
    <source>
        <strain evidence="6 7">12B1</strain>
    </source>
</reference>
<proteinExistence type="predicted"/>
<feature type="domain" description="RRM" evidence="5">
    <location>
        <begin position="47"/>
        <end position="113"/>
    </location>
</feature>
<evidence type="ECO:0000256" key="3">
    <source>
        <dbReference type="PROSITE-ProRule" id="PRU00176"/>
    </source>
</evidence>
<dbReference type="InterPro" id="IPR035979">
    <property type="entry name" value="RBD_domain_sf"/>
</dbReference>
<keyword evidence="2 3" id="KW-0694">RNA-binding</keyword>
<evidence type="ECO:0000313" key="7">
    <source>
        <dbReference type="Proteomes" id="UP001515480"/>
    </source>
</evidence>
<dbReference type="AlphaFoldDB" id="A0AB34JPF0"/>
<dbReference type="SUPFAM" id="SSF54928">
    <property type="entry name" value="RNA-binding domain, RBD"/>
    <property type="match status" value="2"/>
</dbReference>
<comment type="caution">
    <text evidence="6">The sequence shown here is derived from an EMBL/GenBank/DDBJ whole genome shotgun (WGS) entry which is preliminary data.</text>
</comment>
<evidence type="ECO:0000259" key="5">
    <source>
        <dbReference type="PROSITE" id="PS50102"/>
    </source>
</evidence>
<protein>
    <recommendedName>
        <fullName evidence="5">RRM domain-containing protein</fullName>
    </recommendedName>
</protein>
<dbReference type="Proteomes" id="UP001515480">
    <property type="component" value="Unassembled WGS sequence"/>
</dbReference>
<feature type="compositionally biased region" description="Low complexity" evidence="4">
    <location>
        <begin position="294"/>
        <end position="305"/>
    </location>
</feature>
<dbReference type="InterPro" id="IPR012677">
    <property type="entry name" value="Nucleotide-bd_a/b_plait_sf"/>
</dbReference>
<evidence type="ECO:0000256" key="4">
    <source>
        <dbReference type="SAM" id="MobiDB-lite"/>
    </source>
</evidence>